<protein>
    <recommendedName>
        <fullName evidence="4">MORN repeat protein</fullName>
    </recommendedName>
</protein>
<name>A0A8S2WE45_9BILA</name>
<reference evidence="2" key="1">
    <citation type="submission" date="2021-02" db="EMBL/GenBank/DDBJ databases">
        <authorList>
            <person name="Nowell W R."/>
        </authorList>
    </citation>
    <scope>NUCLEOTIDE SEQUENCE</scope>
</reference>
<dbReference type="AlphaFoldDB" id="A0A8S2WE45"/>
<dbReference type="InterPro" id="IPR003409">
    <property type="entry name" value="MORN"/>
</dbReference>
<accession>A0A8S2WE45</accession>
<comment type="caution">
    <text evidence="2">The sequence shown here is derived from an EMBL/GenBank/DDBJ whole genome shotgun (WGS) entry which is preliminary data.</text>
</comment>
<feature type="non-terminal residue" evidence="2">
    <location>
        <position position="212"/>
    </location>
</feature>
<dbReference type="Gene3D" id="2.20.110.10">
    <property type="entry name" value="Histone H3 K4-specific methyltransferase SET7/9 N-terminal domain"/>
    <property type="match status" value="3"/>
</dbReference>
<gene>
    <name evidence="2" type="ORF">TMI583_LOCUS45594</name>
</gene>
<keyword evidence="1" id="KW-0677">Repeat</keyword>
<organism evidence="2 3">
    <name type="scientific">Didymodactylos carnosus</name>
    <dbReference type="NCBI Taxonomy" id="1234261"/>
    <lineage>
        <taxon>Eukaryota</taxon>
        <taxon>Metazoa</taxon>
        <taxon>Spiralia</taxon>
        <taxon>Gnathifera</taxon>
        <taxon>Rotifera</taxon>
        <taxon>Eurotatoria</taxon>
        <taxon>Bdelloidea</taxon>
        <taxon>Philodinida</taxon>
        <taxon>Philodinidae</taxon>
        <taxon>Didymodactylos</taxon>
    </lineage>
</organism>
<proteinExistence type="predicted"/>
<dbReference type="SMART" id="SM00698">
    <property type="entry name" value="MORN"/>
    <property type="match status" value="5"/>
</dbReference>
<evidence type="ECO:0000256" key="1">
    <source>
        <dbReference type="ARBA" id="ARBA00022737"/>
    </source>
</evidence>
<dbReference type="Proteomes" id="UP000682733">
    <property type="component" value="Unassembled WGS sequence"/>
</dbReference>
<dbReference type="FunFam" id="2.20.110.10:FF:000002">
    <property type="entry name" value="Phosphatidylinositol 4-phosphate 5-kinase 8"/>
    <property type="match status" value="1"/>
</dbReference>
<evidence type="ECO:0008006" key="4">
    <source>
        <dbReference type="Google" id="ProtNLM"/>
    </source>
</evidence>
<evidence type="ECO:0000313" key="3">
    <source>
        <dbReference type="Proteomes" id="UP000682733"/>
    </source>
</evidence>
<dbReference type="Pfam" id="PF02493">
    <property type="entry name" value="MORN"/>
    <property type="match status" value="5"/>
</dbReference>
<dbReference type="SUPFAM" id="SSF82185">
    <property type="entry name" value="Histone H3 K4-specific methyltransferase SET7/9 N-terminal domain"/>
    <property type="match status" value="1"/>
</dbReference>
<dbReference type="PANTHER" id="PTHR23084">
    <property type="entry name" value="PHOSPHATIDYLINOSITOL-4-PHOSPHATE 5-KINASE RELATED"/>
    <property type="match status" value="1"/>
</dbReference>
<sequence>MTHCMSERPQDRAKFINLHRNLLQLLFEKRSSVRISPEKNDSPIIAADISLHLQGPNSNDIYTVRASQPPANHAENPPHQADERKKVLTSSNGARYEGELRDGMLNGRGVWTLPNGERYEGEFKDDKRHGRGVYTWPSGRRYEGEFKDDKRHGRGVYTWPSGRRYEGEFKDDKRHGRGVYTWPSGRRYEGEFKDGMLNGRGVETLPNGERYE</sequence>
<evidence type="ECO:0000313" key="2">
    <source>
        <dbReference type="EMBL" id="CAF4445802.1"/>
    </source>
</evidence>
<dbReference type="PANTHER" id="PTHR23084:SF263">
    <property type="entry name" value="MORN REPEAT-CONTAINING PROTEIN 1"/>
    <property type="match status" value="1"/>
</dbReference>
<dbReference type="EMBL" id="CAJOBA010081928">
    <property type="protein sequence ID" value="CAF4445802.1"/>
    <property type="molecule type" value="Genomic_DNA"/>
</dbReference>